<evidence type="ECO:0000313" key="4">
    <source>
        <dbReference type="EMBL" id="SEG10554.1"/>
    </source>
</evidence>
<dbReference type="OrthoDB" id="104167at2"/>
<sequence length="407" mass="42919">MEPSHFRVTRVRLKQYRSFAEADVRLEDLVFLVGPNGAGKSNFLDALRLVSEGIGGSLEEALRERGGAAQVRRRAPGHPDRFSVRLSFEGPGGERGPGSGAVTGTYGVQIAGKGGSGSFRIVRERCEVTAGGVRSAFRVEDGELTASTERKVPAPAPGRLLLADLGRHKSFAGVHAGLAGFRAFSLDPAAMRGLAPPRDGRALLRDGTNAGAVLHRLGRVADGADRRRLDGYLQRIVPGLRGTRRRVLDGAETVEFAQDTAGAAHPWKFTAPSVSDGTLRALGVLLALFAPAGGRYGPVAIEEPETALHPAAAAVVREALRDAADRRQVLVTSHSPDLLDHEEVDAGSVRAVRAEDGRSVIGVLDEPAAFALRAGLDTAGHLLRTDGLVPRPALAADSDDAPRAAQR</sequence>
<evidence type="ECO:0000259" key="3">
    <source>
        <dbReference type="Pfam" id="PF13304"/>
    </source>
</evidence>
<dbReference type="Gene3D" id="3.40.50.300">
    <property type="entry name" value="P-loop containing nucleotide triphosphate hydrolases"/>
    <property type="match status" value="2"/>
</dbReference>
<gene>
    <name evidence="4" type="ORF">SAMN05216223_103246</name>
</gene>
<dbReference type="GO" id="GO:0000731">
    <property type="term" value="P:DNA synthesis involved in DNA repair"/>
    <property type="evidence" value="ECO:0007669"/>
    <property type="project" value="TreeGrafter"/>
</dbReference>
<feature type="region of interest" description="Disordered" evidence="2">
    <location>
        <begin position="74"/>
        <end position="101"/>
    </location>
</feature>
<evidence type="ECO:0000256" key="1">
    <source>
        <dbReference type="ARBA" id="ARBA00023236"/>
    </source>
</evidence>
<dbReference type="GO" id="GO:0005524">
    <property type="term" value="F:ATP binding"/>
    <property type="evidence" value="ECO:0007669"/>
    <property type="project" value="InterPro"/>
</dbReference>
<accession>A0A1H5XFG3</accession>
<feature type="domain" description="ATPase AAA-type core" evidence="3">
    <location>
        <begin position="29"/>
        <end position="66"/>
    </location>
</feature>
<feature type="domain" description="ATPase AAA-type core" evidence="3">
    <location>
        <begin position="268"/>
        <end position="340"/>
    </location>
</feature>
<dbReference type="GO" id="GO:0006302">
    <property type="term" value="P:double-strand break repair"/>
    <property type="evidence" value="ECO:0007669"/>
    <property type="project" value="TreeGrafter"/>
</dbReference>
<dbReference type="AlphaFoldDB" id="A0A1H5XFG3"/>
<evidence type="ECO:0000256" key="2">
    <source>
        <dbReference type="SAM" id="MobiDB-lite"/>
    </source>
</evidence>
<evidence type="ECO:0000313" key="5">
    <source>
        <dbReference type="Proteomes" id="UP000236754"/>
    </source>
</evidence>
<dbReference type="InterPro" id="IPR027417">
    <property type="entry name" value="P-loop_NTPase"/>
</dbReference>
<keyword evidence="5" id="KW-1185">Reference proteome</keyword>
<dbReference type="PANTHER" id="PTHR32182">
    <property type="entry name" value="DNA REPLICATION AND REPAIR PROTEIN RECF"/>
    <property type="match status" value="1"/>
</dbReference>
<dbReference type="GO" id="GO:0016887">
    <property type="term" value="F:ATP hydrolysis activity"/>
    <property type="evidence" value="ECO:0007669"/>
    <property type="project" value="InterPro"/>
</dbReference>
<reference evidence="4 5" key="1">
    <citation type="submission" date="2016-10" db="EMBL/GenBank/DDBJ databases">
        <authorList>
            <person name="de Groot N.N."/>
        </authorList>
    </citation>
    <scope>NUCLEOTIDE SEQUENCE [LARGE SCALE GENOMIC DNA]</scope>
    <source>
        <strain evidence="4 5">CGMCC 4.2023</strain>
    </source>
</reference>
<keyword evidence="1" id="KW-0227">DNA damage</keyword>
<keyword evidence="1" id="KW-0742">SOS response</keyword>
<organism evidence="4 5">
    <name type="scientific">Actinacidiphila yanglinensis</name>
    <dbReference type="NCBI Taxonomy" id="310779"/>
    <lineage>
        <taxon>Bacteria</taxon>
        <taxon>Bacillati</taxon>
        <taxon>Actinomycetota</taxon>
        <taxon>Actinomycetes</taxon>
        <taxon>Kitasatosporales</taxon>
        <taxon>Streptomycetaceae</taxon>
        <taxon>Actinacidiphila</taxon>
    </lineage>
</organism>
<dbReference type="EMBL" id="FNVU01000003">
    <property type="protein sequence ID" value="SEG10554.1"/>
    <property type="molecule type" value="Genomic_DNA"/>
</dbReference>
<proteinExistence type="predicted"/>
<dbReference type="InterPro" id="IPR003959">
    <property type="entry name" value="ATPase_AAA_core"/>
</dbReference>
<dbReference type="GO" id="GO:0009432">
    <property type="term" value="P:SOS response"/>
    <property type="evidence" value="ECO:0007669"/>
    <property type="project" value="UniProtKB-KW"/>
</dbReference>
<dbReference type="SUPFAM" id="SSF52540">
    <property type="entry name" value="P-loop containing nucleoside triphosphate hydrolases"/>
    <property type="match status" value="1"/>
</dbReference>
<feature type="compositionally biased region" description="Gly residues" evidence="2">
    <location>
        <begin position="90"/>
        <end position="101"/>
    </location>
</feature>
<dbReference type="PANTHER" id="PTHR32182:SF22">
    <property type="entry name" value="ATP-DEPENDENT ENDONUCLEASE, OLD FAMILY-RELATED"/>
    <property type="match status" value="1"/>
</dbReference>
<dbReference type="InterPro" id="IPR014555">
    <property type="entry name" value="RecF-like"/>
</dbReference>
<dbReference type="Proteomes" id="UP000236754">
    <property type="component" value="Unassembled WGS sequence"/>
</dbReference>
<dbReference type="Pfam" id="PF13304">
    <property type="entry name" value="AAA_21"/>
    <property type="match status" value="2"/>
</dbReference>
<dbReference type="RefSeq" id="WP_103885003.1">
    <property type="nucleotide sequence ID" value="NZ_FNVU01000003.1"/>
</dbReference>
<dbReference type="PIRSF" id="PIRSF029347">
    <property type="entry name" value="RecF"/>
    <property type="match status" value="1"/>
</dbReference>
<name>A0A1H5XFG3_9ACTN</name>
<protein>
    <submittedName>
        <fullName evidence="4">Predicted ATPase</fullName>
    </submittedName>
</protein>